<protein>
    <submittedName>
        <fullName evidence="6">Tetratricopeptide repeat protein</fullName>
    </submittedName>
</protein>
<feature type="repeat" description="TPR" evidence="1">
    <location>
        <begin position="807"/>
        <end position="840"/>
    </location>
</feature>
<feature type="domain" description="Anaphase-promoting complex subunit 5" evidence="4">
    <location>
        <begin position="1434"/>
        <end position="1504"/>
    </location>
</feature>
<evidence type="ECO:0000259" key="3">
    <source>
        <dbReference type="Pfam" id="PF12770"/>
    </source>
</evidence>
<reference evidence="6 7" key="1">
    <citation type="submission" date="2020-03" db="EMBL/GenBank/DDBJ databases">
        <title>Draft Genome Sequence of 2-Methylisoborneol Producing Pseudanabaena yagii Strain GIHE-NHR1 Isolated from North Han River in South Korea.</title>
        <authorList>
            <person name="Jeong J."/>
        </authorList>
    </citation>
    <scope>NUCLEOTIDE SEQUENCE [LARGE SCALE GENOMIC DNA]</scope>
    <source>
        <strain evidence="6 7">GIHE-NHR1</strain>
    </source>
</reference>
<feature type="repeat" description="TPR" evidence="1">
    <location>
        <begin position="895"/>
        <end position="928"/>
    </location>
</feature>
<dbReference type="Pfam" id="PF13181">
    <property type="entry name" value="TPR_8"/>
    <property type="match status" value="1"/>
</dbReference>
<dbReference type="SMART" id="SM00028">
    <property type="entry name" value="TPR"/>
    <property type="match status" value="13"/>
</dbReference>
<dbReference type="RefSeq" id="WP_169363470.1">
    <property type="nucleotide sequence ID" value="NZ_JAAVJL010000001.1"/>
</dbReference>
<evidence type="ECO:0000313" key="6">
    <source>
        <dbReference type="EMBL" id="NMF58584.1"/>
    </source>
</evidence>
<feature type="domain" description="Orc1-like AAA ATPase" evidence="5">
    <location>
        <begin position="373"/>
        <end position="507"/>
    </location>
</feature>
<dbReference type="InterPro" id="IPR026000">
    <property type="entry name" value="Apc5_dom"/>
</dbReference>
<dbReference type="Pfam" id="PF12770">
    <property type="entry name" value="CHAT"/>
    <property type="match status" value="1"/>
</dbReference>
<dbReference type="InterPro" id="IPR024983">
    <property type="entry name" value="CHAT_dom"/>
</dbReference>
<evidence type="ECO:0000256" key="1">
    <source>
        <dbReference type="PROSITE-ProRule" id="PRU00339"/>
    </source>
</evidence>
<evidence type="ECO:0000256" key="2">
    <source>
        <dbReference type="SAM" id="Coils"/>
    </source>
</evidence>
<sequence>MQTLYIKLVPLEKQFVELRYAFGEPAKYEIQRLDVSSINSLIQKSRSSYYMLVPDLKGIGYQLFCWLDGNGRWLSRAIKNCRDEGLTLAIDVRERLGYLPWETLHDGTQFLVERVNPVIVPIRWVDRPLQDLNDIQQRPLRLLFMATSPDNVEPSLDFEQEEAQILTATRDIPLDLRVEESGCITELSKLWGRYTDTIDVFHLTGHASIEDGQPFFRTETETGECHNAYAPEIATALRFRRPQLVFLSGCRTGESPNNGAIFSLSESLIERGGCRAVLGWGRAVIDVTATKAAAHLYSKLAAGYQVAEALASTYQHLINAKVEDWHLLRLYVEGQCPKALVKPLGDQVWLPEEPIHEQFLDSQGIVRVATAQEFVGRRRIIQRSLKALRVADKLGIIIHGLGGIGKSSVAARLLERLHGYDEIFIYRQLDEDKLLRQLAEQCLSESGQDILQGKLPLTQKLTKFLQEGLNKPEQRLIFVVDDFEANLELRTDGIAVLKPDVVTVLIALLKSISQSRLPHRVIITSRYNFSISELDQRLHREQVTSLTGTDLQKKCKRLISFAPNSEVAHELQIKALDTSSGNPRLLEWLDKLLQVPHLNKEKILEEVEKSSTEFRESILAEELLNRQSTKLRRMLGFCLVYKLPVPESAIKVLCPTTFDIDSYISISVSIGLLEQIHSKESVLYYVPRILEPILTFPEDSIELYQTAVEHLDKIWFVKGFQHGLEIRKDSPEILKTDMFFENSISTDRLFELYRLATEGLRPDVLVSVNWLLIMRFNQQRRYREVIMLCKFVCDGAFGHLGIHLVSPSILYYMAKAQEHIGEVEDALQKYKEALNLCSEQCKTQEDSEVHRTLRASILHDLADLYEKQGNYQEAFKLCAQVIKIEEFTDDYASKAKSFNQLANIMRGLGKKEEALKIFKEAYKFAQKSEDQTTLYAVQNNLSNLQFEMGEIDAWDNFFEDVVSHEAISQDIEVKISLLNNAAALHLKKGEIENAREIFNELNDLLPKIDDTWKKAAFLHNIATFRSDCGDREIALNLYNQALELHEKNGDQIHQAITLQEIGTLYDRENNIDKALKFLEESYQLSLKIPNEDIQANVLLRIAGILINQDRLDSAEEKINIVLGLPNTVKVPERYALALSDMGRIQIKLKNYNAGESFLRQALEKCSLVINVILRASILKLLGQVLSFKGEVDESLKYLTESLDIYRKINLIEDIEEVQEMIMDTYSHKAFIIYEMAVTQADQGNGETAIELISQALYIVEKSKDEELKACMLLSWENLLIDKEDFEIGISKVSQALEIAEEQNLSRKQELQDMAFVAQYGKARELIELSQEKCENKDFDAAIAAAQKCLTLAELTKNINWASQSLSWIGQIKTHLGDYENGIQYLERAIALVQENYLDGVEDLQEIIFKVNNYEAVRLYEQALATACPENVEEAIKLAKKAYEFQCSVNNKETQPATLCLLGQLLFAYNQPEEGLKNLYQALDIARELQDQDIVDQVQSKITNFTV</sequence>
<feature type="domain" description="Anaphase-promoting complex subunit 5" evidence="4">
    <location>
        <begin position="1231"/>
        <end position="1272"/>
    </location>
</feature>
<dbReference type="Gene3D" id="1.25.40.10">
    <property type="entry name" value="Tetratricopeptide repeat domain"/>
    <property type="match status" value="4"/>
</dbReference>
<dbReference type="EMBL" id="JAAVJL010000001">
    <property type="protein sequence ID" value="NMF58584.1"/>
    <property type="molecule type" value="Genomic_DNA"/>
</dbReference>
<dbReference type="InterPro" id="IPR019734">
    <property type="entry name" value="TPR_rpt"/>
</dbReference>
<name>A0ABX1LUV6_9CYAN</name>
<feature type="repeat" description="TPR" evidence="1">
    <location>
        <begin position="1362"/>
        <end position="1395"/>
    </location>
</feature>
<dbReference type="PANTHER" id="PTHR10098">
    <property type="entry name" value="RAPSYN-RELATED"/>
    <property type="match status" value="1"/>
</dbReference>
<keyword evidence="2" id="KW-0175">Coiled coil</keyword>
<comment type="caution">
    <text evidence="6">The sequence shown here is derived from an EMBL/GenBank/DDBJ whole genome shotgun (WGS) entry which is preliminary data.</text>
</comment>
<feature type="repeat" description="TPR" evidence="1">
    <location>
        <begin position="1015"/>
        <end position="1048"/>
    </location>
</feature>
<evidence type="ECO:0000259" key="4">
    <source>
        <dbReference type="Pfam" id="PF12862"/>
    </source>
</evidence>
<feature type="repeat" description="TPR" evidence="1">
    <location>
        <begin position="855"/>
        <end position="888"/>
    </location>
</feature>
<dbReference type="InterPro" id="IPR041664">
    <property type="entry name" value="AAA_16"/>
</dbReference>
<evidence type="ECO:0000259" key="5">
    <source>
        <dbReference type="Pfam" id="PF13191"/>
    </source>
</evidence>
<dbReference type="PROSITE" id="PS50005">
    <property type="entry name" value="TPR"/>
    <property type="match status" value="5"/>
</dbReference>
<dbReference type="SUPFAM" id="SSF48452">
    <property type="entry name" value="TPR-like"/>
    <property type="match status" value="4"/>
</dbReference>
<organism evidence="6 7">
    <name type="scientific">Pseudanabaena yagii GIHE-NHR1</name>
    <dbReference type="NCBI Taxonomy" id="2722753"/>
    <lineage>
        <taxon>Bacteria</taxon>
        <taxon>Bacillati</taxon>
        <taxon>Cyanobacteriota</taxon>
        <taxon>Cyanophyceae</taxon>
        <taxon>Pseudanabaenales</taxon>
        <taxon>Pseudanabaenaceae</taxon>
        <taxon>Pseudanabaena</taxon>
        <taxon>Pseudanabaena yagii</taxon>
    </lineage>
</organism>
<keyword evidence="7" id="KW-1185">Reference proteome</keyword>
<dbReference type="SUPFAM" id="SSF52540">
    <property type="entry name" value="P-loop containing nucleoside triphosphate hydrolases"/>
    <property type="match status" value="1"/>
</dbReference>
<proteinExistence type="predicted"/>
<feature type="coiled-coil region" evidence="2">
    <location>
        <begin position="813"/>
        <end position="840"/>
    </location>
</feature>
<dbReference type="InterPro" id="IPR027417">
    <property type="entry name" value="P-loop_NTPase"/>
</dbReference>
<feature type="domain" description="CHAT" evidence="3">
    <location>
        <begin position="87"/>
        <end position="323"/>
    </location>
</feature>
<dbReference type="Gene3D" id="3.40.50.300">
    <property type="entry name" value="P-loop containing nucleotide triphosphate hydrolases"/>
    <property type="match status" value="1"/>
</dbReference>
<dbReference type="Proteomes" id="UP000738376">
    <property type="component" value="Unassembled WGS sequence"/>
</dbReference>
<accession>A0ABX1LUV6</accession>
<keyword evidence="1" id="KW-0802">TPR repeat</keyword>
<evidence type="ECO:0000313" key="7">
    <source>
        <dbReference type="Proteomes" id="UP000738376"/>
    </source>
</evidence>
<dbReference type="Pfam" id="PF13191">
    <property type="entry name" value="AAA_16"/>
    <property type="match status" value="1"/>
</dbReference>
<gene>
    <name evidence="6" type="ORF">HC246_11270</name>
</gene>
<dbReference type="InterPro" id="IPR011990">
    <property type="entry name" value="TPR-like_helical_dom_sf"/>
</dbReference>
<dbReference type="Pfam" id="PF12862">
    <property type="entry name" value="ANAPC5"/>
    <property type="match status" value="2"/>
</dbReference>
<dbReference type="Pfam" id="PF13424">
    <property type="entry name" value="TPR_12"/>
    <property type="match status" value="3"/>
</dbReference>